<accession>A0A6H0SBW6</accession>
<evidence type="ECO:0000313" key="2">
    <source>
        <dbReference type="Proteomes" id="UP000501849"/>
    </source>
</evidence>
<evidence type="ECO:0000313" key="1">
    <source>
        <dbReference type="EMBL" id="QIV84814.1"/>
    </source>
</evidence>
<dbReference type="Proteomes" id="UP000501849">
    <property type="component" value="Chromosome"/>
</dbReference>
<keyword evidence="2" id="KW-1185">Reference proteome</keyword>
<dbReference type="AlphaFoldDB" id="A0A6H0SBW6"/>
<dbReference type="KEGG" id="mfre:EXE63_30990"/>
<dbReference type="RefSeq" id="WP_168145128.1">
    <property type="nucleotide sequence ID" value="NZ_CP038799.1"/>
</dbReference>
<name>A0A6H0SBW6_9MYCO</name>
<gene>
    <name evidence="1" type="ORF">EXE63_30990</name>
</gene>
<reference evidence="1 2" key="1">
    <citation type="submission" date="2019-04" db="EMBL/GenBank/DDBJ databases">
        <title>Draft, Whole-Genome Sequence of the Anthracene-degrading Mycobacterium frederiksbergense LB501T, Isolated from a Polycyclic Aromatic Hydrocarbon (PAH)-Contaminated Soil.</title>
        <authorList>
            <person name="Augelletti F."/>
        </authorList>
    </citation>
    <scope>NUCLEOTIDE SEQUENCE [LARGE SCALE GENOMIC DNA]</scope>
    <source>
        <strain evidence="1 2">LB 501T</strain>
    </source>
</reference>
<dbReference type="EMBL" id="CP038799">
    <property type="protein sequence ID" value="QIV84814.1"/>
    <property type="molecule type" value="Genomic_DNA"/>
</dbReference>
<proteinExistence type="predicted"/>
<protein>
    <submittedName>
        <fullName evidence="1">Uncharacterized protein</fullName>
    </submittedName>
</protein>
<sequence>MPGRKAAEADWTVFPGKGLGKLEFGMSGAQVDALSDTYGVITGRMNDLVPDDILRDTLEAFGDAMSEDEKRDFIAAYEDNAPTADSVTETRGNPGLVLSYRADRLVEIMPAILQRPLFVDGKDIFALRELEPLALLERLNARPGRYAGTEAAFDNLAISVDGFCVTDMATGVRTLDETDERFLQRTVVLRSSPYLPAQEVDRFILHSVTDSPR</sequence>
<organism evidence="1 2">
    <name type="scientific">Mycolicibacterium frederiksbergense</name>
    <dbReference type="NCBI Taxonomy" id="117567"/>
    <lineage>
        <taxon>Bacteria</taxon>
        <taxon>Bacillati</taxon>
        <taxon>Actinomycetota</taxon>
        <taxon>Actinomycetes</taxon>
        <taxon>Mycobacteriales</taxon>
        <taxon>Mycobacteriaceae</taxon>
        <taxon>Mycolicibacterium</taxon>
    </lineage>
</organism>